<dbReference type="GO" id="GO:0004808">
    <property type="term" value="F:tRNA (5-methylaminomethyl-2-thiouridylate)(34)-methyltransferase activity"/>
    <property type="evidence" value="ECO:0007669"/>
    <property type="project" value="InterPro"/>
</dbReference>
<dbReference type="eggNOG" id="COG4121">
    <property type="taxonomic scope" value="Bacteria"/>
</dbReference>
<dbReference type="InterPro" id="IPR008471">
    <property type="entry name" value="MnmC-like_methylTransf"/>
</dbReference>
<dbReference type="GO" id="GO:0016645">
    <property type="term" value="F:oxidoreductase activity, acting on the CH-NH group of donors"/>
    <property type="evidence" value="ECO:0007669"/>
    <property type="project" value="InterPro"/>
</dbReference>
<dbReference type="RefSeq" id="WP_011761206.1">
    <property type="nucleotide sequence ID" value="NC_008700.1"/>
</dbReference>
<feature type="domain" description="MnmC-like methyltransferase" evidence="1">
    <location>
        <begin position="153"/>
        <end position="228"/>
    </location>
</feature>
<dbReference type="PANTHER" id="PTHR39963">
    <property type="entry name" value="SLL0983 PROTEIN"/>
    <property type="match status" value="1"/>
</dbReference>
<proteinExistence type="predicted"/>
<reference evidence="2 3" key="1">
    <citation type="submission" date="2006-12" db="EMBL/GenBank/DDBJ databases">
        <title>Complete sequence of Shewanella amazonensis SB2B.</title>
        <authorList>
            <consortium name="US DOE Joint Genome Institute"/>
            <person name="Copeland A."/>
            <person name="Lucas S."/>
            <person name="Lapidus A."/>
            <person name="Barry K."/>
            <person name="Detter J.C."/>
            <person name="Glavina del Rio T."/>
            <person name="Hammon N."/>
            <person name="Israni S."/>
            <person name="Dalin E."/>
            <person name="Tice H."/>
            <person name="Pitluck S."/>
            <person name="Munk A.C."/>
            <person name="Brettin T."/>
            <person name="Bruce D."/>
            <person name="Han C."/>
            <person name="Tapia R."/>
            <person name="Gilna P."/>
            <person name="Schmutz J."/>
            <person name="Larimer F."/>
            <person name="Land M."/>
            <person name="Hauser L."/>
            <person name="Kyrpides N."/>
            <person name="Mikhailova N."/>
            <person name="Fredrickson J."/>
            <person name="Richardson P."/>
        </authorList>
    </citation>
    <scope>NUCLEOTIDE SEQUENCE [LARGE SCALE GENOMIC DNA]</scope>
    <source>
        <strain evidence="3">ATCC BAA-1098 / SB2B</strain>
    </source>
</reference>
<dbReference type="PANTHER" id="PTHR39963:SF1">
    <property type="entry name" value="MNMC-LIKE METHYLTRANSFERASE DOMAIN-CONTAINING PROTEIN"/>
    <property type="match status" value="1"/>
</dbReference>
<dbReference type="Gene3D" id="3.40.50.150">
    <property type="entry name" value="Vaccinia Virus protein VP39"/>
    <property type="match status" value="1"/>
</dbReference>
<dbReference type="NCBIfam" id="NF033855">
    <property type="entry name" value="tRNA_MNMC2"/>
    <property type="match status" value="1"/>
</dbReference>
<dbReference type="STRING" id="326297.Sama_3099"/>
<gene>
    <name evidence="2" type="ordered locus">Sama_3099</name>
</gene>
<accession>A1SA95</accession>
<dbReference type="OrthoDB" id="9786494at2"/>
<dbReference type="InterPro" id="IPR047785">
    <property type="entry name" value="tRNA_MNMC2"/>
</dbReference>
<dbReference type="HOGENOM" id="CLU_061971_1_0_6"/>
<dbReference type="Pfam" id="PF05430">
    <property type="entry name" value="Methyltransf_30"/>
    <property type="match status" value="1"/>
</dbReference>
<dbReference type="InterPro" id="IPR029063">
    <property type="entry name" value="SAM-dependent_MTases_sf"/>
</dbReference>
<dbReference type="EMBL" id="CP000507">
    <property type="protein sequence ID" value="ABM01302.1"/>
    <property type="molecule type" value="Genomic_DNA"/>
</dbReference>
<dbReference type="AlphaFoldDB" id="A1SA95"/>
<protein>
    <recommendedName>
        <fullName evidence="1">MnmC-like methyltransferase domain-containing protein</fullName>
    </recommendedName>
</protein>
<evidence type="ECO:0000313" key="3">
    <source>
        <dbReference type="Proteomes" id="UP000009175"/>
    </source>
</evidence>
<dbReference type="Proteomes" id="UP000009175">
    <property type="component" value="Chromosome"/>
</dbReference>
<organism evidence="2 3">
    <name type="scientific">Shewanella amazonensis (strain ATCC BAA-1098 / SB2B)</name>
    <dbReference type="NCBI Taxonomy" id="326297"/>
    <lineage>
        <taxon>Bacteria</taxon>
        <taxon>Pseudomonadati</taxon>
        <taxon>Pseudomonadota</taxon>
        <taxon>Gammaproteobacteria</taxon>
        <taxon>Alteromonadales</taxon>
        <taxon>Shewanellaceae</taxon>
        <taxon>Shewanella</taxon>
    </lineage>
</organism>
<dbReference type="SUPFAM" id="SSF53335">
    <property type="entry name" value="S-adenosyl-L-methionine-dependent methyltransferases"/>
    <property type="match status" value="1"/>
</dbReference>
<evidence type="ECO:0000313" key="2">
    <source>
        <dbReference type="EMBL" id="ABM01302.1"/>
    </source>
</evidence>
<name>A1SA95_SHEAM</name>
<evidence type="ECO:0000259" key="1">
    <source>
        <dbReference type="Pfam" id="PF05430"/>
    </source>
</evidence>
<sequence length="230" mass="25437">MNITLALTGDGSHTLVNSVLDESYHVFKGALTESVYVYIDAGLIPMAALKPSLRILEVGFGTGLNVLLTRQKACAMGLDIHLTTLEPFPLNDEIVSALNYVDCLAELGGYGDRDTLAKCFRELHRAPWGQDVALQGSTLHKIQGRLEEQVFSPERFDLIYFDAFAPAKQPELWAAENFTKLFNALAPEGLLVSYCANGQFKRDLKAAGFRVESYPGPMGRRHMTRAWKGL</sequence>
<keyword evidence="3" id="KW-1185">Reference proteome</keyword>
<dbReference type="KEGG" id="saz:Sama_3099"/>